<dbReference type="InterPro" id="IPR023606">
    <property type="entry name" value="CoA-Trfase_III_dom_1_sf"/>
</dbReference>
<dbReference type="InterPro" id="IPR044855">
    <property type="entry name" value="CoA-Trfase_III_dom3_sf"/>
</dbReference>
<dbReference type="GO" id="GO:0016740">
    <property type="term" value="F:transferase activity"/>
    <property type="evidence" value="ECO:0007669"/>
    <property type="project" value="UniProtKB-KW"/>
</dbReference>
<dbReference type="Proteomes" id="UP000182498">
    <property type="component" value="Unassembled WGS sequence"/>
</dbReference>
<evidence type="ECO:0000313" key="1">
    <source>
        <dbReference type="EMBL" id="CUU67236.1"/>
    </source>
</evidence>
<dbReference type="Gene3D" id="3.30.1540.10">
    <property type="entry name" value="formyl-coa transferase, domain 3"/>
    <property type="match status" value="1"/>
</dbReference>
<gene>
    <name evidence="1" type="ORF">CVAR292_02595</name>
</gene>
<keyword evidence="1" id="KW-0808">Transferase</keyword>
<dbReference type="AlphaFoldDB" id="A0A0X2NP59"/>
<sequence length="287" mass="30181">MSVSTAESPLSGVRVVTLAPNLPGPVAANRLVTLGATVTKVEPPAGDPLAVASPDYYRLLAEGQEVRTLDLKDAAGREALESLLEDADLLITSSRPRALEKLGLAWADLHPRHPRLSQVAVVGHAGTDADRPGHDLTYQAKAGTLSPPMMPVIPVADLAGAERVVGDATALLFHASRSGTGGYREVALAQVVEDAAASVRSGLCGPGTPLGGGLPTYGIYRTADDGWIALAAIEPHFIMRLGEELGVDPMDRDSLEGAFLRRGQDAWEQWAAERDLPLATVRPALRS</sequence>
<dbReference type="Pfam" id="PF02515">
    <property type="entry name" value="CoA_transf_3"/>
    <property type="match status" value="1"/>
</dbReference>
<organism evidence="1 2">
    <name type="scientific">Corynebacterium variabile</name>
    <dbReference type="NCBI Taxonomy" id="1727"/>
    <lineage>
        <taxon>Bacteria</taxon>
        <taxon>Bacillati</taxon>
        <taxon>Actinomycetota</taxon>
        <taxon>Actinomycetes</taxon>
        <taxon>Mycobacteriales</taxon>
        <taxon>Corynebacteriaceae</taxon>
        <taxon>Corynebacterium</taxon>
    </lineage>
</organism>
<dbReference type="RefSeq" id="WP_073884673.1">
    <property type="nucleotide sequence ID" value="NZ_FAUH01000020.1"/>
</dbReference>
<dbReference type="PANTHER" id="PTHR48228:SF5">
    <property type="entry name" value="ALPHA-METHYLACYL-COA RACEMASE"/>
    <property type="match status" value="1"/>
</dbReference>
<proteinExistence type="predicted"/>
<dbReference type="PANTHER" id="PTHR48228">
    <property type="entry name" value="SUCCINYL-COA--D-CITRAMALATE COA-TRANSFERASE"/>
    <property type="match status" value="1"/>
</dbReference>
<keyword evidence="2" id="KW-1185">Reference proteome</keyword>
<reference evidence="2" key="1">
    <citation type="submission" date="2015-11" db="EMBL/GenBank/DDBJ databases">
        <authorList>
            <person name="Dugat-Bony E."/>
        </authorList>
    </citation>
    <scope>NUCLEOTIDE SEQUENCE [LARGE SCALE GENOMIC DNA]</scope>
    <source>
        <strain evidence="2">Mu292</strain>
    </source>
</reference>
<dbReference type="OrthoDB" id="9797653at2"/>
<dbReference type="InterPro" id="IPR050509">
    <property type="entry name" value="CoA-transferase_III"/>
</dbReference>
<dbReference type="SUPFAM" id="SSF89796">
    <property type="entry name" value="CoA-transferase family III (CaiB/BaiF)"/>
    <property type="match status" value="1"/>
</dbReference>
<dbReference type="InterPro" id="IPR003673">
    <property type="entry name" value="CoA-Trfase_fam_III"/>
</dbReference>
<protein>
    <submittedName>
        <fullName evidence="1">Predicted acyl-CoA transferases/carnitine dehydratase</fullName>
    </submittedName>
</protein>
<name>A0A0X2NP59_9CORY</name>
<evidence type="ECO:0000313" key="2">
    <source>
        <dbReference type="Proteomes" id="UP000182498"/>
    </source>
</evidence>
<dbReference type="Gene3D" id="3.40.50.10540">
    <property type="entry name" value="Crotonobetainyl-coa:carnitine coa-transferase, domain 1"/>
    <property type="match status" value="1"/>
</dbReference>
<accession>A0A0X2NP59</accession>
<dbReference type="EMBL" id="FAUH01000020">
    <property type="protein sequence ID" value="CUU67236.1"/>
    <property type="molecule type" value="Genomic_DNA"/>
</dbReference>